<dbReference type="Gene3D" id="2.40.33.20">
    <property type="entry name" value="PK beta-barrel domain-like"/>
    <property type="match status" value="1"/>
</dbReference>
<feature type="domain" description="MOSC" evidence="1">
    <location>
        <begin position="100"/>
        <end position="268"/>
    </location>
</feature>
<dbReference type="PROSITE" id="PS51340">
    <property type="entry name" value="MOSC"/>
    <property type="match status" value="1"/>
</dbReference>
<dbReference type="Pfam" id="PF03476">
    <property type="entry name" value="MOSC_N"/>
    <property type="match status" value="1"/>
</dbReference>
<dbReference type="InterPro" id="IPR005303">
    <property type="entry name" value="MOCOS_middle"/>
</dbReference>
<dbReference type="EMBL" id="CP013002">
    <property type="protein sequence ID" value="ALL15191.1"/>
    <property type="molecule type" value="Genomic_DNA"/>
</dbReference>
<name>A0A0P0P4B0_9CAUL</name>
<evidence type="ECO:0000313" key="2">
    <source>
        <dbReference type="EMBL" id="ALL15191.1"/>
    </source>
</evidence>
<sequence>MPRLFSRPDWSILASMEARIAAVYRHPVKGFTPERLEGADLVAGACFPCDRLFAVEDGPSGFDPAAPVHISKMKFAVLAKIPAVARARTAFDEATGILRVQAEGQPDFAGDLRSAQGRAGLEAWLTGLLGADLSGPLRVVEGPGAYRFMDSRSGYVSVVNLASVRDLEARLGRPVDPLRFRANLYVEGWPAWIENDWTGRTLKLGEASAEVLKPIVRCSATHVDPATAEKDIEVVKALFDLYGHMHCGLYLNVTQGGRVRQGDALVLV</sequence>
<dbReference type="Pfam" id="PF03473">
    <property type="entry name" value="MOSC"/>
    <property type="match status" value="1"/>
</dbReference>
<proteinExistence type="predicted"/>
<organism evidence="2 3">
    <name type="scientific">Caulobacter henricii</name>
    <dbReference type="NCBI Taxonomy" id="69395"/>
    <lineage>
        <taxon>Bacteria</taxon>
        <taxon>Pseudomonadati</taxon>
        <taxon>Pseudomonadota</taxon>
        <taxon>Alphaproteobacteria</taxon>
        <taxon>Caulobacterales</taxon>
        <taxon>Caulobacteraceae</taxon>
        <taxon>Caulobacter</taxon>
    </lineage>
</organism>
<dbReference type="STRING" id="69395.AQ619_03505"/>
<evidence type="ECO:0000313" key="3">
    <source>
        <dbReference type="Proteomes" id="UP000056905"/>
    </source>
</evidence>
<dbReference type="GO" id="GO:0003824">
    <property type="term" value="F:catalytic activity"/>
    <property type="evidence" value="ECO:0007669"/>
    <property type="project" value="InterPro"/>
</dbReference>
<dbReference type="Proteomes" id="UP000056905">
    <property type="component" value="Chromosome"/>
</dbReference>
<dbReference type="InterPro" id="IPR011037">
    <property type="entry name" value="Pyrv_Knase-like_insert_dom_sf"/>
</dbReference>
<dbReference type="GO" id="GO:0030170">
    <property type="term" value="F:pyridoxal phosphate binding"/>
    <property type="evidence" value="ECO:0007669"/>
    <property type="project" value="InterPro"/>
</dbReference>
<gene>
    <name evidence="2" type="ORF">AQ619_03505</name>
</gene>
<keyword evidence="3" id="KW-1185">Reference proteome</keyword>
<dbReference type="GO" id="GO:0030151">
    <property type="term" value="F:molybdenum ion binding"/>
    <property type="evidence" value="ECO:0007669"/>
    <property type="project" value="InterPro"/>
</dbReference>
<dbReference type="InterPro" id="IPR005302">
    <property type="entry name" value="MoCF_Sase_C"/>
</dbReference>
<reference evidence="2 3" key="1">
    <citation type="submission" date="2015-10" db="EMBL/GenBank/DDBJ databases">
        <title>Conservation of the essential genome among Caulobacter and Brevundimonas species.</title>
        <authorList>
            <person name="Scott D."/>
            <person name="Ely B."/>
        </authorList>
    </citation>
    <scope>NUCLEOTIDE SEQUENCE [LARGE SCALE GENOMIC DNA]</scope>
    <source>
        <strain evidence="2 3">CB4</strain>
    </source>
</reference>
<dbReference type="OrthoDB" id="581532at2"/>
<dbReference type="AlphaFoldDB" id="A0A0P0P4B0"/>
<dbReference type="KEGG" id="chq:AQ619_03505"/>
<dbReference type="SUPFAM" id="SSF50800">
    <property type="entry name" value="PK beta-barrel domain-like"/>
    <property type="match status" value="1"/>
</dbReference>
<accession>A0A0P0P4B0</accession>
<evidence type="ECO:0000259" key="1">
    <source>
        <dbReference type="PROSITE" id="PS51340"/>
    </source>
</evidence>
<protein>
    <submittedName>
        <fullName evidence="2">Molybdenum cofactor sulfurase</fullName>
    </submittedName>
</protein>